<dbReference type="STRING" id="1035707.SAMN05216552_100171"/>
<dbReference type="Pfam" id="PF00126">
    <property type="entry name" value="HTH_1"/>
    <property type="match status" value="1"/>
</dbReference>
<accession>A0A1I7EU10</accession>
<dbReference type="PANTHER" id="PTHR30126">
    <property type="entry name" value="HTH-TYPE TRANSCRIPTIONAL REGULATOR"/>
    <property type="match status" value="1"/>
</dbReference>
<dbReference type="Gene3D" id="1.10.10.10">
    <property type="entry name" value="Winged helix-like DNA-binding domain superfamily/Winged helix DNA-binding domain"/>
    <property type="match status" value="1"/>
</dbReference>
<feature type="domain" description="HTH lysR-type" evidence="4">
    <location>
        <begin position="1"/>
        <end position="58"/>
    </location>
</feature>
<keyword evidence="6" id="KW-1185">Reference proteome</keyword>
<dbReference type="RefSeq" id="WP_093552289.1">
    <property type="nucleotide sequence ID" value="NZ_FPBO01000001.1"/>
</dbReference>
<evidence type="ECO:0000256" key="3">
    <source>
        <dbReference type="ARBA" id="ARBA00023163"/>
    </source>
</evidence>
<dbReference type="Gene3D" id="3.40.190.10">
    <property type="entry name" value="Periplasmic binding protein-like II"/>
    <property type="match status" value="2"/>
</dbReference>
<evidence type="ECO:0000313" key="5">
    <source>
        <dbReference type="EMBL" id="SFU27400.1"/>
    </source>
</evidence>
<dbReference type="OrthoDB" id="8707631at2"/>
<dbReference type="PROSITE" id="PS50931">
    <property type="entry name" value="HTH_LYSR"/>
    <property type="match status" value="1"/>
</dbReference>
<dbReference type="GO" id="GO:0003700">
    <property type="term" value="F:DNA-binding transcription factor activity"/>
    <property type="evidence" value="ECO:0007669"/>
    <property type="project" value="InterPro"/>
</dbReference>
<dbReference type="EMBL" id="FPBO01000001">
    <property type="protein sequence ID" value="SFU27400.1"/>
    <property type="molecule type" value="Genomic_DNA"/>
</dbReference>
<protein>
    <submittedName>
        <fullName evidence="5">DNA-binding transcriptional regulator, LysR family</fullName>
    </submittedName>
</protein>
<comment type="similarity">
    <text evidence="1">Belongs to the LysR transcriptional regulatory family.</text>
</comment>
<proteinExistence type="inferred from homology"/>
<name>A0A1I7EU10_9BURK</name>
<dbReference type="SUPFAM" id="SSF46785">
    <property type="entry name" value="Winged helix' DNA-binding domain"/>
    <property type="match status" value="1"/>
</dbReference>
<dbReference type="InterPro" id="IPR000847">
    <property type="entry name" value="LysR_HTH_N"/>
</dbReference>
<dbReference type="AlphaFoldDB" id="A0A1I7EU10"/>
<gene>
    <name evidence="5" type="ORF">SAMN05216552_100171</name>
</gene>
<evidence type="ECO:0000256" key="2">
    <source>
        <dbReference type="ARBA" id="ARBA00023015"/>
    </source>
</evidence>
<dbReference type="InterPro" id="IPR036388">
    <property type="entry name" value="WH-like_DNA-bd_sf"/>
</dbReference>
<evidence type="ECO:0000256" key="1">
    <source>
        <dbReference type="ARBA" id="ARBA00009437"/>
    </source>
</evidence>
<sequence>MNLTDLRIFVSAARRPTLGAVALEMHLTPSAVSKALKRLEDSLGAPLFDRSARQLVLNQRGALLLSRARTLLALADQTRADLLGEHAALDCRVGGPAVLLWRHGGDMASALRRYPEASLHWQGMFEGEALAALARGEIDAAIVTGEVAEGRGEHWSEEWTATHLGDMVQHLAAGRTHPLVTALAGQADGRDGALPDALPGAAPHVPLSATLAQVLAHDFACPSHSLFCGARRGARSDGWRDEHLPRKIRYWADDLQLLLHFVKSGQALAYLPDFALAEGDLARIVVTDSAYACGERVVLVWNHVRAPAWLRGLAQALAHA</sequence>
<reference evidence="6" key="1">
    <citation type="submission" date="2016-10" db="EMBL/GenBank/DDBJ databases">
        <authorList>
            <person name="Varghese N."/>
            <person name="Submissions S."/>
        </authorList>
    </citation>
    <scope>NUCLEOTIDE SEQUENCE [LARGE SCALE GENOMIC DNA]</scope>
    <source>
        <strain evidence="6">CGMCC 1.11014</strain>
    </source>
</reference>
<organism evidence="5 6">
    <name type="scientific">Pseudoduganella namucuonensis</name>
    <dbReference type="NCBI Taxonomy" id="1035707"/>
    <lineage>
        <taxon>Bacteria</taxon>
        <taxon>Pseudomonadati</taxon>
        <taxon>Pseudomonadota</taxon>
        <taxon>Betaproteobacteria</taxon>
        <taxon>Burkholderiales</taxon>
        <taxon>Oxalobacteraceae</taxon>
        <taxon>Telluria group</taxon>
        <taxon>Pseudoduganella</taxon>
    </lineage>
</organism>
<dbReference type="GO" id="GO:0000976">
    <property type="term" value="F:transcription cis-regulatory region binding"/>
    <property type="evidence" value="ECO:0007669"/>
    <property type="project" value="TreeGrafter"/>
</dbReference>
<dbReference type="InterPro" id="IPR036390">
    <property type="entry name" value="WH_DNA-bd_sf"/>
</dbReference>
<dbReference type="Proteomes" id="UP000199391">
    <property type="component" value="Unassembled WGS sequence"/>
</dbReference>
<evidence type="ECO:0000313" key="6">
    <source>
        <dbReference type="Proteomes" id="UP000199391"/>
    </source>
</evidence>
<dbReference type="CDD" id="cd05466">
    <property type="entry name" value="PBP2_LTTR_substrate"/>
    <property type="match status" value="1"/>
</dbReference>
<keyword evidence="3" id="KW-0804">Transcription</keyword>
<keyword evidence="2" id="KW-0805">Transcription regulation</keyword>
<dbReference type="PANTHER" id="PTHR30126:SF91">
    <property type="entry name" value="LYSR FAMILY TRANSCRIPTIONAL REGULATOR"/>
    <property type="match status" value="1"/>
</dbReference>
<keyword evidence="5" id="KW-0238">DNA-binding</keyword>
<evidence type="ECO:0000259" key="4">
    <source>
        <dbReference type="PROSITE" id="PS50931"/>
    </source>
</evidence>
<dbReference type="SUPFAM" id="SSF53850">
    <property type="entry name" value="Periplasmic binding protein-like II"/>
    <property type="match status" value="1"/>
</dbReference>